<reference evidence="1 2" key="1">
    <citation type="submission" date="2018-09" db="EMBL/GenBank/DDBJ databases">
        <title>Mesorhizobium carmichaelinearum sp. nov. isolated from Carmichaelinea spp. root nodules in New Zealand.</title>
        <authorList>
            <person name="De Meyer S.E."/>
        </authorList>
    </citation>
    <scope>NUCLEOTIDE SEQUENCE [LARGE SCALE GENOMIC DNA]</scope>
    <source>
        <strain evidence="1 2">ICMP19557</strain>
    </source>
</reference>
<evidence type="ECO:0000313" key="1">
    <source>
        <dbReference type="EMBL" id="RJT38688.1"/>
    </source>
</evidence>
<dbReference type="RefSeq" id="WP_120015001.1">
    <property type="nucleotide sequence ID" value="NZ_QZWZ01000011.1"/>
</dbReference>
<organism evidence="1 2">
    <name type="scientific">Mesorhizobium waimense</name>
    <dbReference type="NCBI Taxonomy" id="1300307"/>
    <lineage>
        <taxon>Bacteria</taxon>
        <taxon>Pseudomonadati</taxon>
        <taxon>Pseudomonadota</taxon>
        <taxon>Alphaproteobacteria</taxon>
        <taxon>Hyphomicrobiales</taxon>
        <taxon>Phyllobacteriaceae</taxon>
        <taxon>Mesorhizobium</taxon>
    </lineage>
</organism>
<dbReference type="EMBL" id="QZWZ01000011">
    <property type="protein sequence ID" value="RJT38688.1"/>
    <property type="molecule type" value="Genomic_DNA"/>
</dbReference>
<name>A0A3A5L4R0_9HYPH</name>
<protein>
    <submittedName>
        <fullName evidence="1">Uncharacterized protein</fullName>
    </submittedName>
</protein>
<sequence length="108" mass="12168">MGFGYSSARYGANGSVTLLKQDTLFFALPAPSPTHPFIETVDGKMLAKAPRELAELFVTVQHDHDDGHTEHLVLPRWQFALLVKRDREGKPPLDFDAIEQRIARPEEI</sequence>
<accession>A0A3A5L4R0</accession>
<dbReference type="OrthoDB" id="9852933at2"/>
<proteinExistence type="predicted"/>
<dbReference type="Proteomes" id="UP000272706">
    <property type="component" value="Unassembled WGS sequence"/>
</dbReference>
<gene>
    <name evidence="1" type="ORF">D3227_15585</name>
</gene>
<evidence type="ECO:0000313" key="2">
    <source>
        <dbReference type="Proteomes" id="UP000272706"/>
    </source>
</evidence>
<comment type="caution">
    <text evidence="1">The sequence shown here is derived from an EMBL/GenBank/DDBJ whole genome shotgun (WGS) entry which is preliminary data.</text>
</comment>
<keyword evidence="2" id="KW-1185">Reference proteome</keyword>
<dbReference type="AlphaFoldDB" id="A0A3A5L4R0"/>